<protein>
    <submittedName>
        <fullName evidence="1">Uncharacterized protein</fullName>
    </submittedName>
</protein>
<feature type="non-terminal residue" evidence="1">
    <location>
        <position position="1"/>
    </location>
</feature>
<dbReference type="PANTHER" id="PTHR45867">
    <property type="entry name" value="PURPLE ACID PHOSPHATASE"/>
    <property type="match status" value="1"/>
</dbReference>
<dbReference type="SUPFAM" id="SSF56300">
    <property type="entry name" value="Metallo-dependent phosphatases"/>
    <property type="match status" value="1"/>
</dbReference>
<gene>
    <name evidence="1" type="ORF">MNOR_LOCUS30483</name>
</gene>
<sequence length="107" mass="12671">NFSNYRARFSMPNYESMESLFYSWNMGPVHFIAVHTDAYYFLNFGTKPLHNLYEWLINDLEEATKPSMRAQRPWIILYGRMNLCTVQILLPMTVEAKRLFGHVLACQ</sequence>
<dbReference type="Gene3D" id="3.60.21.10">
    <property type="match status" value="1"/>
</dbReference>
<proteinExistence type="predicted"/>
<dbReference type="InterPro" id="IPR029052">
    <property type="entry name" value="Metallo-depent_PP-like"/>
</dbReference>
<dbReference type="Proteomes" id="UP001497623">
    <property type="component" value="Unassembled WGS sequence"/>
</dbReference>
<name>A0AAV2S029_MEGNR</name>
<dbReference type="EMBL" id="CAXKWB010037330">
    <property type="protein sequence ID" value="CAL4149639.1"/>
    <property type="molecule type" value="Genomic_DNA"/>
</dbReference>
<keyword evidence="2" id="KW-1185">Reference proteome</keyword>
<reference evidence="1 2" key="1">
    <citation type="submission" date="2024-05" db="EMBL/GenBank/DDBJ databases">
        <authorList>
            <person name="Wallberg A."/>
        </authorList>
    </citation>
    <scope>NUCLEOTIDE SEQUENCE [LARGE SCALE GENOMIC DNA]</scope>
</reference>
<comment type="caution">
    <text evidence="1">The sequence shown here is derived from an EMBL/GenBank/DDBJ whole genome shotgun (WGS) entry which is preliminary data.</text>
</comment>
<evidence type="ECO:0000313" key="2">
    <source>
        <dbReference type="Proteomes" id="UP001497623"/>
    </source>
</evidence>
<evidence type="ECO:0000313" key="1">
    <source>
        <dbReference type="EMBL" id="CAL4149639.1"/>
    </source>
</evidence>
<organism evidence="1 2">
    <name type="scientific">Meganyctiphanes norvegica</name>
    <name type="common">Northern krill</name>
    <name type="synonym">Thysanopoda norvegica</name>
    <dbReference type="NCBI Taxonomy" id="48144"/>
    <lineage>
        <taxon>Eukaryota</taxon>
        <taxon>Metazoa</taxon>
        <taxon>Ecdysozoa</taxon>
        <taxon>Arthropoda</taxon>
        <taxon>Crustacea</taxon>
        <taxon>Multicrustacea</taxon>
        <taxon>Malacostraca</taxon>
        <taxon>Eumalacostraca</taxon>
        <taxon>Eucarida</taxon>
        <taxon>Euphausiacea</taxon>
        <taxon>Euphausiidae</taxon>
        <taxon>Meganyctiphanes</taxon>
    </lineage>
</organism>
<dbReference type="PANTHER" id="PTHR45867:SF3">
    <property type="entry name" value="ACID PHOSPHATASE TYPE 7"/>
    <property type="match status" value="1"/>
</dbReference>
<accession>A0AAV2S029</accession>
<dbReference type="AlphaFoldDB" id="A0AAV2S029"/>